<protein>
    <submittedName>
        <fullName evidence="1">Putative secreted protein</fullName>
    </submittedName>
</protein>
<evidence type="ECO:0000313" key="1">
    <source>
        <dbReference type="EMBL" id="MBW63820.1"/>
    </source>
</evidence>
<accession>A0A2M4CER9</accession>
<dbReference type="AlphaFoldDB" id="A0A2M4CER9"/>
<organism evidence="1">
    <name type="scientific">Anopheles marajoara</name>
    <dbReference type="NCBI Taxonomy" id="58244"/>
    <lineage>
        <taxon>Eukaryota</taxon>
        <taxon>Metazoa</taxon>
        <taxon>Ecdysozoa</taxon>
        <taxon>Arthropoda</taxon>
        <taxon>Hexapoda</taxon>
        <taxon>Insecta</taxon>
        <taxon>Pterygota</taxon>
        <taxon>Neoptera</taxon>
        <taxon>Endopterygota</taxon>
        <taxon>Diptera</taxon>
        <taxon>Nematocera</taxon>
        <taxon>Culicoidea</taxon>
        <taxon>Culicidae</taxon>
        <taxon>Anophelinae</taxon>
        <taxon>Anopheles</taxon>
    </lineage>
</organism>
<reference evidence="1" key="1">
    <citation type="submission" date="2018-01" db="EMBL/GenBank/DDBJ databases">
        <title>An insight into the sialome of Amazonian anophelines.</title>
        <authorList>
            <person name="Ribeiro J.M."/>
            <person name="Scarpassa V."/>
            <person name="Calvo E."/>
        </authorList>
    </citation>
    <scope>NUCLEOTIDE SEQUENCE</scope>
    <source>
        <tissue evidence="1">Salivary glands</tissue>
    </source>
</reference>
<proteinExistence type="predicted"/>
<name>A0A2M4CER9_9DIPT</name>
<sequence length="68" mass="7562">MPWVIIINFSITIQSFRGRSIFSLAATATDVPDGQTARADRVKVAAAISWRNCCGWCTTTVCRIFLRP</sequence>
<dbReference type="EMBL" id="GGFJ01014679">
    <property type="protein sequence ID" value="MBW63820.1"/>
    <property type="molecule type" value="Transcribed_RNA"/>
</dbReference>